<evidence type="ECO:0000313" key="1">
    <source>
        <dbReference type="EMBL" id="AJD46938.1"/>
    </source>
</evidence>
<dbReference type="STRING" id="391936.S7S_02580"/>
<organism evidence="1 2">
    <name type="scientific">Isoalcanivorax pacificus W11-5</name>
    <dbReference type="NCBI Taxonomy" id="391936"/>
    <lineage>
        <taxon>Bacteria</taxon>
        <taxon>Pseudomonadati</taxon>
        <taxon>Pseudomonadota</taxon>
        <taxon>Gammaproteobacteria</taxon>
        <taxon>Oceanospirillales</taxon>
        <taxon>Alcanivoracaceae</taxon>
        <taxon>Isoalcanivorax</taxon>
    </lineage>
</organism>
<dbReference type="AlphaFoldDB" id="A0A0B4XK92"/>
<dbReference type="OrthoDB" id="7063336at2"/>
<gene>
    <name evidence="1" type="ORF">S7S_02580</name>
</gene>
<dbReference type="HOGENOM" id="CLU_1987917_0_0_6"/>
<dbReference type="KEGG" id="apac:S7S_02580"/>
<dbReference type="Proteomes" id="UP000006764">
    <property type="component" value="Chromosome"/>
</dbReference>
<dbReference type="RefSeq" id="WP_008739682.1">
    <property type="nucleotide sequence ID" value="NZ_CP004387.1"/>
</dbReference>
<dbReference type="EMBL" id="CP004387">
    <property type="protein sequence ID" value="AJD46938.1"/>
    <property type="molecule type" value="Genomic_DNA"/>
</dbReference>
<evidence type="ECO:0000313" key="2">
    <source>
        <dbReference type="Proteomes" id="UP000006764"/>
    </source>
</evidence>
<keyword evidence="2" id="KW-1185">Reference proteome</keyword>
<sequence>MKIKIALIPSEHTSKAQDLSSKLQNAMEAGEMSSVDQLTEELISLTGSEYSLSLSEEYWHKLIEKVRCSDDDFKSDYIMAKPQLETVIAADVAESFADVTGVVEQALKTDSVVLQLPFEEEDTNV</sequence>
<accession>A0A0B4XK92</accession>
<reference evidence="1 2" key="1">
    <citation type="journal article" date="2012" name="J. Bacteriol.">
        <title>Genome sequence of an alkane-degrading bacterium, Alcanivorax pacificus type strain W11-5, isolated from deep sea sediment.</title>
        <authorList>
            <person name="Lai Q."/>
            <person name="Shao Z."/>
        </authorList>
    </citation>
    <scope>NUCLEOTIDE SEQUENCE [LARGE SCALE GENOMIC DNA]</scope>
    <source>
        <strain evidence="1 2">W11-5</strain>
    </source>
</reference>
<proteinExistence type="predicted"/>
<protein>
    <submittedName>
        <fullName evidence="1">Uncharacterized protein</fullName>
    </submittedName>
</protein>
<name>A0A0B4XK92_9GAMM</name>